<feature type="domain" description="DeoR-like transcriptional repressor C-terminal sensor" evidence="1">
    <location>
        <begin position="1"/>
        <end position="121"/>
    </location>
</feature>
<evidence type="ECO:0000259" key="1">
    <source>
        <dbReference type="Pfam" id="PF00455"/>
    </source>
</evidence>
<dbReference type="SUPFAM" id="SSF100950">
    <property type="entry name" value="NagB/RpiA/CoA transferase-like"/>
    <property type="match status" value="1"/>
</dbReference>
<comment type="caution">
    <text evidence="2">The sequence shown here is derived from an EMBL/GenBank/DDBJ whole genome shotgun (WGS) entry which is preliminary data.</text>
</comment>
<reference evidence="2 3" key="1">
    <citation type="submission" date="2016-01" db="EMBL/GenBank/DDBJ databases">
        <title>Highly variable Streptococcus oralis are common among viridans streptococci isolated from primates.</title>
        <authorList>
            <person name="Denapaite D."/>
            <person name="Rieger M."/>
            <person name="Koendgen S."/>
            <person name="Brueckner R."/>
            <person name="Ochigava I."/>
            <person name="Kappeler P."/>
            <person name="Maetz-Rensing K."/>
            <person name="Leendertz F."/>
            <person name="Hakenbeck R."/>
        </authorList>
    </citation>
    <scope>NUCLEOTIDE SEQUENCE [LARGE SCALE GENOMIC DNA]</scope>
    <source>
        <strain evidence="2 3">10712</strain>
    </source>
</reference>
<proteinExistence type="predicted"/>
<dbReference type="InterPro" id="IPR050313">
    <property type="entry name" value="Carb_Metab_HTH_regulators"/>
</dbReference>
<dbReference type="Gene3D" id="3.40.50.1360">
    <property type="match status" value="1"/>
</dbReference>
<dbReference type="Proteomes" id="UP000075618">
    <property type="component" value="Unassembled WGS sequence"/>
</dbReference>
<dbReference type="InterPro" id="IPR037171">
    <property type="entry name" value="NagB/RpiA_transferase-like"/>
</dbReference>
<dbReference type="EMBL" id="LROT01000029">
    <property type="protein sequence ID" value="KYF32755.1"/>
    <property type="molecule type" value="Genomic_DNA"/>
</dbReference>
<dbReference type="PANTHER" id="PTHR30363:SF56">
    <property type="entry name" value="TRANSCRIPTIONAL REGULATOR, DEOR FAMILY"/>
    <property type="match status" value="1"/>
</dbReference>
<dbReference type="PATRIC" id="fig|28037.237.peg.1658"/>
<sequence length="140" mass="15159">MIHELGNKNVTVVTNSIHHAAQLVEKQIPTVMVGGSVKMATDASIGGVALNQINQLHFDRAFIGMNGVDDGYYTTPDMEEGAVKRAILENAKQTYVLVDSSKIGQTCFAKVAPLKRAIVITSQGHELLQAIKEKTEVIEV</sequence>
<accession>A0A150NH18</accession>
<evidence type="ECO:0000313" key="3">
    <source>
        <dbReference type="Proteomes" id="UP000075618"/>
    </source>
</evidence>
<dbReference type="SMART" id="SM01134">
    <property type="entry name" value="DeoRC"/>
    <property type="match status" value="1"/>
</dbReference>
<gene>
    <name evidence="2" type="ORF">SMI10712_01201</name>
</gene>
<dbReference type="Pfam" id="PF00455">
    <property type="entry name" value="DeoRC"/>
    <property type="match status" value="1"/>
</dbReference>
<dbReference type="PANTHER" id="PTHR30363">
    <property type="entry name" value="HTH-TYPE TRANSCRIPTIONAL REGULATOR SRLR-RELATED"/>
    <property type="match status" value="1"/>
</dbReference>
<dbReference type="InterPro" id="IPR014036">
    <property type="entry name" value="DeoR-like_C"/>
</dbReference>
<protein>
    <submittedName>
        <fullName evidence="2">Transcriptional repressor of the fructose operon, DeoR family</fullName>
    </submittedName>
</protein>
<name>A0A150NH18_STRMT</name>
<dbReference type="AlphaFoldDB" id="A0A150NH18"/>
<organism evidence="2 3">
    <name type="scientific">Streptococcus mitis</name>
    <dbReference type="NCBI Taxonomy" id="28037"/>
    <lineage>
        <taxon>Bacteria</taxon>
        <taxon>Bacillati</taxon>
        <taxon>Bacillota</taxon>
        <taxon>Bacilli</taxon>
        <taxon>Lactobacillales</taxon>
        <taxon>Streptococcaceae</taxon>
        <taxon>Streptococcus</taxon>
        <taxon>Streptococcus mitis group</taxon>
    </lineage>
</organism>
<evidence type="ECO:0000313" key="2">
    <source>
        <dbReference type="EMBL" id="KYF32755.1"/>
    </source>
</evidence>